<dbReference type="FunFam" id="2.10.50.30:FF:000004">
    <property type="entry name" value="Taste receptor type 1 member 3-like protein"/>
    <property type="match status" value="1"/>
</dbReference>
<organism evidence="17 18">
    <name type="scientific">Dissostichus eleginoides</name>
    <name type="common">Patagonian toothfish</name>
    <name type="synonym">Dissostichus amissus</name>
    <dbReference type="NCBI Taxonomy" id="100907"/>
    <lineage>
        <taxon>Eukaryota</taxon>
        <taxon>Metazoa</taxon>
        <taxon>Chordata</taxon>
        <taxon>Craniata</taxon>
        <taxon>Vertebrata</taxon>
        <taxon>Euteleostomi</taxon>
        <taxon>Actinopterygii</taxon>
        <taxon>Neopterygii</taxon>
        <taxon>Teleostei</taxon>
        <taxon>Neoteleostei</taxon>
        <taxon>Acanthomorphata</taxon>
        <taxon>Eupercaria</taxon>
        <taxon>Perciformes</taxon>
        <taxon>Notothenioidei</taxon>
        <taxon>Nototheniidae</taxon>
        <taxon>Dissostichus</taxon>
    </lineage>
</organism>
<reference evidence="17" key="1">
    <citation type="submission" date="2023-04" db="EMBL/GenBank/DDBJ databases">
        <title>Chromosome-level genome of Chaenocephalus aceratus.</title>
        <authorList>
            <person name="Park H."/>
        </authorList>
    </citation>
    <scope>NUCLEOTIDE SEQUENCE</scope>
    <source>
        <strain evidence="17">DE</strain>
        <tissue evidence="17">Muscle</tissue>
    </source>
</reference>
<evidence type="ECO:0000256" key="10">
    <source>
        <dbReference type="ARBA" id="ARBA00023170"/>
    </source>
</evidence>
<comment type="caution">
    <text evidence="17">The sequence shown here is derived from an EMBL/GenBank/DDBJ whole genome shotgun (WGS) entry which is preliminary data.</text>
</comment>
<feature type="transmembrane region" description="Helical" evidence="15">
    <location>
        <begin position="530"/>
        <end position="549"/>
    </location>
</feature>
<gene>
    <name evidence="17" type="ORF">KUDE01_019862</name>
</gene>
<dbReference type="Gene3D" id="2.10.50.30">
    <property type="entry name" value="GPCR, family 3, nine cysteines domain"/>
    <property type="match status" value="1"/>
</dbReference>
<dbReference type="SUPFAM" id="SSF53822">
    <property type="entry name" value="Periplasmic binding protein-like I"/>
    <property type="match status" value="1"/>
</dbReference>
<keyword evidence="10 17" id="KW-0675">Receptor</keyword>
<feature type="transmembrane region" description="Helical" evidence="15">
    <location>
        <begin position="603"/>
        <end position="624"/>
    </location>
</feature>
<dbReference type="PANTHER" id="PTHR24061:SF5">
    <property type="entry name" value="G-PROTEIN COUPLED RECEPTOR FAMILY C GROUP 6 MEMBER A"/>
    <property type="match status" value="1"/>
</dbReference>
<evidence type="ECO:0000256" key="6">
    <source>
        <dbReference type="ARBA" id="ARBA00022989"/>
    </source>
</evidence>
<dbReference type="PRINTS" id="PR01535">
    <property type="entry name" value="VOMERONASL2R"/>
</dbReference>
<dbReference type="InterPro" id="IPR017978">
    <property type="entry name" value="GPCR_3_C"/>
</dbReference>
<evidence type="ECO:0000256" key="5">
    <source>
        <dbReference type="ARBA" id="ARBA00022729"/>
    </source>
</evidence>
<dbReference type="InterPro" id="IPR000068">
    <property type="entry name" value="GPCR_3_Ca_sens_rcpt-rel"/>
</dbReference>
<dbReference type="GO" id="GO:0050909">
    <property type="term" value="P:sensory perception of taste"/>
    <property type="evidence" value="ECO:0007669"/>
    <property type="project" value="UniProtKB-ARBA"/>
</dbReference>
<keyword evidence="11" id="KW-0325">Glycoprotein</keyword>
<feature type="transmembrane region" description="Helical" evidence="15">
    <location>
        <begin position="564"/>
        <end position="591"/>
    </location>
</feature>
<dbReference type="Proteomes" id="UP001228049">
    <property type="component" value="Unassembled WGS sequence"/>
</dbReference>
<keyword evidence="18" id="KW-1185">Reference proteome</keyword>
<dbReference type="EMBL" id="JASDAP010000011">
    <property type="protein sequence ID" value="KAK1894404.1"/>
    <property type="molecule type" value="Genomic_DNA"/>
</dbReference>
<evidence type="ECO:0000256" key="14">
    <source>
        <dbReference type="ARBA" id="ARBA00039774"/>
    </source>
</evidence>
<proteinExistence type="inferred from homology"/>
<accession>A0AAD9C6Q4</accession>
<evidence type="ECO:0000256" key="8">
    <source>
        <dbReference type="ARBA" id="ARBA00023136"/>
    </source>
</evidence>
<dbReference type="Gene3D" id="3.40.50.2300">
    <property type="match status" value="2"/>
</dbReference>
<evidence type="ECO:0000256" key="13">
    <source>
        <dbReference type="ARBA" id="ARBA00038492"/>
    </source>
</evidence>
<name>A0AAD9C6Q4_DISEL</name>
<evidence type="ECO:0000256" key="3">
    <source>
        <dbReference type="ARBA" id="ARBA00022475"/>
    </source>
</evidence>
<evidence type="ECO:0000256" key="1">
    <source>
        <dbReference type="ARBA" id="ARBA00004651"/>
    </source>
</evidence>
<dbReference type="InterPro" id="IPR004073">
    <property type="entry name" value="GPCR_3_vmron_rcpt_2"/>
</dbReference>
<dbReference type="Pfam" id="PF01094">
    <property type="entry name" value="ANF_receptor"/>
    <property type="match status" value="1"/>
</dbReference>
<evidence type="ECO:0000256" key="12">
    <source>
        <dbReference type="ARBA" id="ARBA00023224"/>
    </source>
</evidence>
<keyword evidence="5" id="KW-0732">Signal</keyword>
<evidence type="ECO:0000256" key="4">
    <source>
        <dbReference type="ARBA" id="ARBA00022692"/>
    </source>
</evidence>
<feature type="transmembrane region" description="Helical" evidence="15">
    <location>
        <begin position="709"/>
        <end position="731"/>
    </location>
</feature>
<sequence>MIYAIREINKRTPRPLPNYTIGYDIYDTCADVSFAIRATHELLKNHSDPHSCLLAEPKTKAVIGAGGSEVSIAVARVLALSSVAQIGYSATSELLSRKLKFPTFLRTIPSDKHQTKAIAELVKKFKWKTVGIVGSDDEYGKYGSDTLKDIFDEMKDICIEFSDILPGYFSQNNSKAKDSLDGLVRKINNSTAEAIILFTKQSNVAAIIGDAVKYSLNRTWIASDAWSTSEKLSSLSGIEKAGEVFGFISKRNEVPGFKDYVISSMFNGTTNAILKNYMTLYPFCPTKSEENRESNFPLKKCLDPMDLTNYIDQDASYNTYLAVEVIVEGLRSLLKCDHRQCKISTNFTALELLMEIKKVNFTVNGTHIQFDSNGDPFLGYDILYWNMTQSNERTRITKIGEYEPEGNITVPHDLVRNKVTAFNCSKTCKPGQELKKQNKGKVCCNDCVPCAVGEYSDGNGTKCKRCRTEEYSSENRDKCLLKNNDFLKRSHPFIVFLSVLELFGIIVTIGFAVVFTIYRKTPIVKAVGGYLSFVELFSLLACFCLSLSFKGKPNPTFCKVRLPLFGIASSLCISCILANLLQILVGFNFDLKKRSWIKNVNQPLAVVTIVSGFQVIQCVIWMIYYGPHPKEIILSNTILTYCDKGSDTFFITMLGYNAFLALICFLFAFKGKQLPDLYKNANLISISMLLFLIVWIFFIPIYINLIGRYTQAIESIAILISCYGILGCHLAPKCYIMLFRKEINNEKAITEYIRNHYEQTNMPVVTS</sequence>
<dbReference type="InterPro" id="IPR038550">
    <property type="entry name" value="GPCR_3_9-Cys_sf"/>
</dbReference>
<dbReference type="InterPro" id="IPR028082">
    <property type="entry name" value="Peripla_BP_I"/>
</dbReference>
<feature type="transmembrane region" description="Helical" evidence="15">
    <location>
        <begin position="493"/>
        <end position="518"/>
    </location>
</feature>
<dbReference type="InterPro" id="IPR001828">
    <property type="entry name" value="ANF_lig-bd_rcpt"/>
</dbReference>
<dbReference type="Pfam" id="PF00003">
    <property type="entry name" value="7tm_3"/>
    <property type="match status" value="1"/>
</dbReference>
<evidence type="ECO:0000313" key="18">
    <source>
        <dbReference type="Proteomes" id="UP001228049"/>
    </source>
</evidence>
<keyword evidence="8 15" id="KW-0472">Membrane</keyword>
<feature type="transmembrane region" description="Helical" evidence="15">
    <location>
        <begin position="681"/>
        <end position="703"/>
    </location>
</feature>
<feature type="transmembrane region" description="Helical" evidence="15">
    <location>
        <begin position="649"/>
        <end position="669"/>
    </location>
</feature>
<dbReference type="FunFam" id="3.40.50.2300:FF:000016">
    <property type="entry name" value="Taste 1 receptor member 2"/>
    <property type="match status" value="1"/>
</dbReference>
<keyword evidence="9" id="KW-1015">Disulfide bond</keyword>
<evidence type="ECO:0000256" key="9">
    <source>
        <dbReference type="ARBA" id="ARBA00023157"/>
    </source>
</evidence>
<dbReference type="AlphaFoldDB" id="A0AAD9C6Q4"/>
<dbReference type="GO" id="GO:0004930">
    <property type="term" value="F:G protein-coupled receptor activity"/>
    <property type="evidence" value="ECO:0007669"/>
    <property type="project" value="UniProtKB-KW"/>
</dbReference>
<comment type="subcellular location">
    <subcellularLocation>
        <location evidence="1">Cell membrane</location>
        <topology evidence="1">Multi-pass membrane protein</topology>
    </subcellularLocation>
</comment>
<feature type="domain" description="G-protein coupled receptors family 3 profile" evidence="16">
    <location>
        <begin position="493"/>
        <end position="753"/>
    </location>
</feature>
<dbReference type="PANTHER" id="PTHR24061">
    <property type="entry name" value="CALCIUM-SENSING RECEPTOR-RELATED"/>
    <property type="match status" value="1"/>
</dbReference>
<evidence type="ECO:0000259" key="16">
    <source>
        <dbReference type="PROSITE" id="PS50259"/>
    </source>
</evidence>
<keyword evidence="6 15" id="KW-1133">Transmembrane helix</keyword>
<keyword evidence="3" id="KW-1003">Cell membrane</keyword>
<evidence type="ECO:0000313" key="17">
    <source>
        <dbReference type="EMBL" id="KAK1894404.1"/>
    </source>
</evidence>
<evidence type="ECO:0000256" key="11">
    <source>
        <dbReference type="ARBA" id="ARBA00023180"/>
    </source>
</evidence>
<dbReference type="InterPro" id="IPR000337">
    <property type="entry name" value="GPCR_3"/>
</dbReference>
<evidence type="ECO:0000256" key="15">
    <source>
        <dbReference type="SAM" id="Phobius"/>
    </source>
</evidence>
<dbReference type="PROSITE" id="PS50259">
    <property type="entry name" value="G_PROTEIN_RECEP_F3_4"/>
    <property type="match status" value="1"/>
</dbReference>
<dbReference type="GO" id="GO:0005886">
    <property type="term" value="C:plasma membrane"/>
    <property type="evidence" value="ECO:0007669"/>
    <property type="project" value="UniProtKB-SubCell"/>
</dbReference>
<evidence type="ECO:0000256" key="2">
    <source>
        <dbReference type="ARBA" id="ARBA00011748"/>
    </source>
</evidence>
<comment type="subunit">
    <text evidence="2">Homodimer; disulfide-linked.</text>
</comment>
<keyword evidence="4 15" id="KW-0812">Transmembrane</keyword>
<keyword evidence="7" id="KW-0297">G-protein coupled receptor</keyword>
<keyword evidence="12" id="KW-0807">Transducer</keyword>
<comment type="similarity">
    <text evidence="13">Belongs to the G-protein coupled receptor 3 family. TAS1R subfamily.</text>
</comment>
<evidence type="ECO:0000256" key="7">
    <source>
        <dbReference type="ARBA" id="ARBA00023040"/>
    </source>
</evidence>
<dbReference type="PRINTS" id="PR00248">
    <property type="entry name" value="GPCRMGR"/>
</dbReference>
<protein>
    <recommendedName>
        <fullName evidence="14">G-protein coupled receptor family C group 6 member A</fullName>
    </recommendedName>
</protein>